<dbReference type="InterPro" id="IPR020904">
    <property type="entry name" value="Sc_DH/Rdtase_CS"/>
</dbReference>
<organism evidence="3">
    <name type="scientific">marine metagenome</name>
    <dbReference type="NCBI Taxonomy" id="408172"/>
    <lineage>
        <taxon>unclassified sequences</taxon>
        <taxon>metagenomes</taxon>
        <taxon>ecological metagenomes</taxon>
    </lineage>
</organism>
<dbReference type="Gene3D" id="3.40.50.720">
    <property type="entry name" value="NAD(P)-binding Rossmann-like Domain"/>
    <property type="match status" value="1"/>
</dbReference>
<dbReference type="PANTHER" id="PTHR43391">
    <property type="entry name" value="RETINOL DEHYDROGENASE-RELATED"/>
    <property type="match status" value="1"/>
</dbReference>
<evidence type="ECO:0008006" key="4">
    <source>
        <dbReference type="Google" id="ProtNLM"/>
    </source>
</evidence>
<dbReference type="PRINTS" id="PR00080">
    <property type="entry name" value="SDRFAMILY"/>
</dbReference>
<dbReference type="PANTHER" id="PTHR43391:SF26">
    <property type="entry name" value="BLL7251 PROTEIN"/>
    <property type="match status" value="1"/>
</dbReference>
<sequence length="275" mass="28426">MEIRNRVVVVTGAASGIGEALVERFTAEGARAVVAVDRDADGVTAVAERVGGTAVACDVTDEEAVRSLINGTVAAHGAIDLLVSNAGYVTVGGLEAPDDELRRMFDVHVMAHLYAARHAIPHMVAAGGGHLLNTSSAAGLLTQIGSLHYSVTKNAAVSLAEWISVTYGHLGIGVSVLCPQAVATNIGANSPTAGLLPADGSANAAAVDGVLTAAELAEAVVEGLADSRFHILPHPGVAEYVRRKADDVDRWLGGMQRFQQRLFPDGRTPADWLLG</sequence>
<dbReference type="SUPFAM" id="SSF51735">
    <property type="entry name" value="NAD(P)-binding Rossmann-fold domains"/>
    <property type="match status" value="1"/>
</dbReference>
<proteinExistence type="inferred from homology"/>
<dbReference type="InterPro" id="IPR002347">
    <property type="entry name" value="SDR_fam"/>
</dbReference>
<gene>
    <name evidence="3" type="ORF">METZ01_LOCUS28033</name>
</gene>
<accession>A0A381Q9U2</accession>
<dbReference type="EMBL" id="UINC01001236">
    <property type="protein sequence ID" value="SUZ75179.1"/>
    <property type="molecule type" value="Genomic_DNA"/>
</dbReference>
<dbReference type="Pfam" id="PF00106">
    <property type="entry name" value="adh_short"/>
    <property type="match status" value="1"/>
</dbReference>
<dbReference type="AlphaFoldDB" id="A0A381Q9U2"/>
<keyword evidence="2" id="KW-0560">Oxidoreductase</keyword>
<dbReference type="CDD" id="cd05233">
    <property type="entry name" value="SDR_c"/>
    <property type="match status" value="1"/>
</dbReference>
<evidence type="ECO:0000313" key="3">
    <source>
        <dbReference type="EMBL" id="SUZ75179.1"/>
    </source>
</evidence>
<evidence type="ECO:0000256" key="2">
    <source>
        <dbReference type="ARBA" id="ARBA00023002"/>
    </source>
</evidence>
<dbReference type="InterPro" id="IPR036291">
    <property type="entry name" value="NAD(P)-bd_dom_sf"/>
</dbReference>
<reference evidence="3" key="1">
    <citation type="submission" date="2018-05" db="EMBL/GenBank/DDBJ databases">
        <authorList>
            <person name="Lanie J.A."/>
            <person name="Ng W.-L."/>
            <person name="Kazmierczak K.M."/>
            <person name="Andrzejewski T.M."/>
            <person name="Davidsen T.M."/>
            <person name="Wayne K.J."/>
            <person name="Tettelin H."/>
            <person name="Glass J.I."/>
            <person name="Rusch D."/>
            <person name="Podicherti R."/>
            <person name="Tsui H.-C.T."/>
            <person name="Winkler M.E."/>
        </authorList>
    </citation>
    <scope>NUCLEOTIDE SEQUENCE</scope>
</reference>
<evidence type="ECO:0000256" key="1">
    <source>
        <dbReference type="ARBA" id="ARBA00006484"/>
    </source>
</evidence>
<name>A0A381Q9U2_9ZZZZ</name>
<dbReference type="PRINTS" id="PR00081">
    <property type="entry name" value="GDHRDH"/>
</dbReference>
<comment type="similarity">
    <text evidence="1">Belongs to the short-chain dehydrogenases/reductases (SDR) family.</text>
</comment>
<dbReference type="GO" id="GO:0016491">
    <property type="term" value="F:oxidoreductase activity"/>
    <property type="evidence" value="ECO:0007669"/>
    <property type="project" value="UniProtKB-KW"/>
</dbReference>
<dbReference type="PROSITE" id="PS00061">
    <property type="entry name" value="ADH_SHORT"/>
    <property type="match status" value="1"/>
</dbReference>
<protein>
    <recommendedName>
        <fullName evidence="4">Short-chain dehydrogenase</fullName>
    </recommendedName>
</protein>